<evidence type="ECO:0000256" key="4">
    <source>
        <dbReference type="ARBA" id="ARBA00022729"/>
    </source>
</evidence>
<keyword evidence="2" id="KW-0134">Cell wall</keyword>
<feature type="region of interest" description="Disordered" evidence="6">
    <location>
        <begin position="220"/>
        <end position="279"/>
    </location>
</feature>
<dbReference type="InterPro" id="IPR011252">
    <property type="entry name" value="Fibrogen-bd_dom1"/>
</dbReference>
<dbReference type="Proteomes" id="UP000029067">
    <property type="component" value="Unassembled WGS sequence"/>
</dbReference>
<name>A0A087AHT5_9BIFI</name>
<keyword evidence="3" id="KW-0964">Secreted</keyword>
<evidence type="ECO:0000256" key="5">
    <source>
        <dbReference type="ARBA" id="ARBA00023088"/>
    </source>
</evidence>
<dbReference type="STRING" id="1688.BCUN_1936"/>
<evidence type="ECO:0000313" key="10">
    <source>
        <dbReference type="EMBL" id="KFI58335.1"/>
    </source>
</evidence>
<evidence type="ECO:0000256" key="2">
    <source>
        <dbReference type="ARBA" id="ARBA00022512"/>
    </source>
</evidence>
<evidence type="ECO:0000256" key="7">
    <source>
        <dbReference type="SAM" id="Phobius"/>
    </source>
</evidence>
<proteinExistence type="predicted"/>
<accession>A0A087AHT5</accession>
<dbReference type="AlphaFoldDB" id="A0A087AHT5"/>
<keyword evidence="7" id="KW-1133">Transmembrane helix</keyword>
<feature type="compositionally biased region" description="Pro residues" evidence="6">
    <location>
        <begin position="240"/>
        <end position="252"/>
    </location>
</feature>
<evidence type="ECO:0000313" key="11">
    <source>
        <dbReference type="Proteomes" id="UP000029067"/>
    </source>
</evidence>
<comment type="subcellular location">
    <subcellularLocation>
        <location evidence="1">Secreted</location>
        <location evidence="1">Cell wall</location>
        <topology evidence="1">Peptidoglycan-anchor</topology>
    </subcellularLocation>
</comment>
<evidence type="ECO:0000259" key="9">
    <source>
        <dbReference type="Pfam" id="PF17961"/>
    </source>
</evidence>
<protein>
    <submittedName>
        <fullName evidence="10">Collagen-binding protein, peptidoglycan linked protein (LPXTG motif)</fullName>
    </submittedName>
</protein>
<dbReference type="Gene3D" id="2.60.40.1280">
    <property type="match status" value="1"/>
</dbReference>
<keyword evidence="5" id="KW-0572">Peptidoglycan-anchor</keyword>
<dbReference type="InterPro" id="IPR008966">
    <property type="entry name" value="Adhesion_dom_sf"/>
</dbReference>
<comment type="caution">
    <text evidence="10">The sequence shown here is derived from an EMBL/GenBank/DDBJ whole genome shotgun (WGS) entry which is preliminary data.</text>
</comment>
<reference evidence="10 11" key="1">
    <citation type="submission" date="2014-03" db="EMBL/GenBank/DDBJ databases">
        <title>Genomics of Bifidobacteria.</title>
        <authorList>
            <person name="Ventura M."/>
            <person name="Milani C."/>
            <person name="Lugli G.A."/>
        </authorList>
    </citation>
    <scope>NUCLEOTIDE SEQUENCE [LARGE SCALE GENOMIC DNA]</scope>
    <source>
        <strain evidence="10 11">LMG 10738</strain>
    </source>
</reference>
<feature type="domain" description="SDR-like Ig" evidence="9">
    <location>
        <begin position="45"/>
        <end position="124"/>
    </location>
</feature>
<sequence>MLVAVLTCIGLLGMAPAMCARTATVAEVSENIVTSATLSSDTIRKNSPVELRMEFRLPNNTIHEGDTSTITLPEGFAYYTDHYFDVTAPDGSVVAHAVISKEQGTLQLTYAKYVESHSDVTASFIPDNAGKITLGTRDVSVTIDGHVVPVGKIEVLPEGSDDPTEIFAKYGYQRSETANRVAYILRVNGAGKNLKNVHVEDKLTTPAVTIDRDSLRISRGDWTRNKNGQFVLTNTKTPEPEPTPEPEQPTPQPKKETPQPTPKTNQTAQQKPKAAKTPLAATGAALSVAMAALAAGLLIMRRLHKD</sequence>
<evidence type="ECO:0000256" key="1">
    <source>
        <dbReference type="ARBA" id="ARBA00004168"/>
    </source>
</evidence>
<dbReference type="Gene3D" id="2.60.40.740">
    <property type="match status" value="1"/>
</dbReference>
<dbReference type="EMBL" id="JGYV01000030">
    <property type="protein sequence ID" value="KFI58335.1"/>
    <property type="molecule type" value="Genomic_DNA"/>
</dbReference>
<keyword evidence="10" id="KW-0176">Collagen</keyword>
<feature type="chain" id="PRO_5001818523" evidence="8">
    <location>
        <begin position="20"/>
        <end position="306"/>
    </location>
</feature>
<dbReference type="eggNOG" id="COG4932">
    <property type="taxonomic scope" value="Bacteria"/>
</dbReference>
<gene>
    <name evidence="10" type="ORF">BCUN_1936</name>
</gene>
<dbReference type="GO" id="GO:0007155">
    <property type="term" value="P:cell adhesion"/>
    <property type="evidence" value="ECO:0007669"/>
    <property type="project" value="InterPro"/>
</dbReference>
<feature type="compositionally biased region" description="Low complexity" evidence="6">
    <location>
        <begin position="262"/>
        <end position="279"/>
    </location>
</feature>
<evidence type="ECO:0000256" key="6">
    <source>
        <dbReference type="SAM" id="MobiDB-lite"/>
    </source>
</evidence>
<feature type="signal peptide" evidence="8">
    <location>
        <begin position="1"/>
        <end position="19"/>
    </location>
</feature>
<dbReference type="InterPro" id="IPR041171">
    <property type="entry name" value="SDR_Ig"/>
</dbReference>
<keyword evidence="4 8" id="KW-0732">Signal</keyword>
<evidence type="ECO:0000256" key="8">
    <source>
        <dbReference type="SAM" id="SignalP"/>
    </source>
</evidence>
<keyword evidence="7" id="KW-0812">Transmembrane</keyword>
<feature type="transmembrane region" description="Helical" evidence="7">
    <location>
        <begin position="279"/>
        <end position="300"/>
    </location>
</feature>
<evidence type="ECO:0000256" key="3">
    <source>
        <dbReference type="ARBA" id="ARBA00022525"/>
    </source>
</evidence>
<dbReference type="Pfam" id="PF17961">
    <property type="entry name" value="Big_8"/>
    <property type="match status" value="1"/>
</dbReference>
<keyword evidence="7" id="KW-0472">Membrane</keyword>
<keyword evidence="11" id="KW-1185">Reference proteome</keyword>
<dbReference type="SUPFAM" id="SSF49401">
    <property type="entry name" value="Bacterial adhesins"/>
    <property type="match status" value="2"/>
</dbReference>
<organism evidence="10 11">
    <name type="scientific">Bifidobacterium cuniculi</name>
    <dbReference type="NCBI Taxonomy" id="1688"/>
    <lineage>
        <taxon>Bacteria</taxon>
        <taxon>Bacillati</taxon>
        <taxon>Actinomycetota</taxon>
        <taxon>Actinomycetes</taxon>
        <taxon>Bifidobacteriales</taxon>
        <taxon>Bifidobacteriaceae</taxon>
        <taxon>Bifidobacterium</taxon>
    </lineage>
</organism>